<name>A0A480ALX8_9BURK</name>
<gene>
    <name evidence="1" type="ORF">AQPW35_08210</name>
</gene>
<dbReference type="RefSeq" id="WP_137731517.1">
    <property type="nucleotide sequence ID" value="NZ_BJCL01000002.1"/>
</dbReference>
<dbReference type="OrthoDB" id="9135541at2"/>
<dbReference type="AlphaFoldDB" id="A0A480ALX8"/>
<accession>A0A480ALX8</accession>
<protein>
    <submittedName>
        <fullName evidence="1">Uncharacterized protein</fullName>
    </submittedName>
</protein>
<evidence type="ECO:0000313" key="1">
    <source>
        <dbReference type="EMBL" id="GCL61740.1"/>
    </source>
</evidence>
<evidence type="ECO:0000313" key="2">
    <source>
        <dbReference type="Proteomes" id="UP000301751"/>
    </source>
</evidence>
<comment type="caution">
    <text evidence="1">The sequence shown here is derived from an EMBL/GenBank/DDBJ whole genome shotgun (WGS) entry which is preliminary data.</text>
</comment>
<sequence length="126" mass="14351">MTTAIVITLWLLALAGRSLLLQRLAARHAWLRTRGAGWWTEELRRRACVCSVPNDLQPYPQPREFRIRVWRVAGVPVWWRGCFVSLPVHCDATVAELEAQHFDHLFSGPFRLQPAGKGSVRPALVN</sequence>
<dbReference type="EMBL" id="BJCL01000002">
    <property type="protein sequence ID" value="GCL61740.1"/>
    <property type="molecule type" value="Genomic_DNA"/>
</dbReference>
<organism evidence="1 2">
    <name type="scientific">Pseudaquabacterium pictum</name>
    <dbReference type="NCBI Taxonomy" id="2315236"/>
    <lineage>
        <taxon>Bacteria</taxon>
        <taxon>Pseudomonadati</taxon>
        <taxon>Pseudomonadota</taxon>
        <taxon>Betaproteobacteria</taxon>
        <taxon>Burkholderiales</taxon>
        <taxon>Sphaerotilaceae</taxon>
        <taxon>Pseudaquabacterium</taxon>
    </lineage>
</organism>
<reference evidence="2" key="1">
    <citation type="submission" date="2019-03" db="EMBL/GenBank/DDBJ databases">
        <title>Aquabacterium pictum sp.nov., the first bacteriochlorophyll a-containing freshwater bacterium in the genus Aquabacterium of the class Betaproteobacteria.</title>
        <authorList>
            <person name="Hirose S."/>
            <person name="Tank M."/>
            <person name="Hara E."/>
            <person name="Tamaki H."/>
            <person name="Takaichi S."/>
            <person name="Haruta S."/>
            <person name="Hanada S."/>
        </authorList>
    </citation>
    <scope>NUCLEOTIDE SEQUENCE [LARGE SCALE GENOMIC DNA]</scope>
    <source>
        <strain evidence="2">W35</strain>
    </source>
</reference>
<proteinExistence type="predicted"/>
<dbReference type="Proteomes" id="UP000301751">
    <property type="component" value="Unassembled WGS sequence"/>
</dbReference>
<keyword evidence="2" id="KW-1185">Reference proteome</keyword>